<gene>
    <name evidence="3" type="ORF">D9619_010568</name>
</gene>
<accession>A0A8H5ERP7</accession>
<evidence type="ECO:0000313" key="3">
    <source>
        <dbReference type="EMBL" id="KAF5309884.1"/>
    </source>
</evidence>
<sequence>MYILVLVDIAVGGSLAFTTTDDKAPGDLRKAEEHRRRCNHRVSEYQDTNISSNSGPNRESGVMRCNVRMGYEVTEQ</sequence>
<feature type="chain" id="PRO_5034458625" description="Secreted protein" evidence="2">
    <location>
        <begin position="17"/>
        <end position="76"/>
    </location>
</feature>
<feature type="region of interest" description="Disordered" evidence="1">
    <location>
        <begin position="42"/>
        <end position="63"/>
    </location>
</feature>
<evidence type="ECO:0000256" key="1">
    <source>
        <dbReference type="SAM" id="MobiDB-lite"/>
    </source>
</evidence>
<name>A0A8H5ERP7_9AGAR</name>
<keyword evidence="2" id="KW-0732">Signal</keyword>
<dbReference type="EMBL" id="JAACJJ010000058">
    <property type="protein sequence ID" value="KAF5309884.1"/>
    <property type="molecule type" value="Genomic_DNA"/>
</dbReference>
<keyword evidence="4" id="KW-1185">Reference proteome</keyword>
<feature type="signal peptide" evidence="2">
    <location>
        <begin position="1"/>
        <end position="16"/>
    </location>
</feature>
<protein>
    <recommendedName>
        <fullName evidence="5">Secreted protein</fullName>
    </recommendedName>
</protein>
<dbReference type="AlphaFoldDB" id="A0A8H5ERP7"/>
<comment type="caution">
    <text evidence="3">The sequence shown here is derived from an EMBL/GenBank/DDBJ whole genome shotgun (WGS) entry which is preliminary data.</text>
</comment>
<evidence type="ECO:0008006" key="5">
    <source>
        <dbReference type="Google" id="ProtNLM"/>
    </source>
</evidence>
<feature type="compositionally biased region" description="Polar residues" evidence="1">
    <location>
        <begin position="45"/>
        <end position="57"/>
    </location>
</feature>
<dbReference type="Proteomes" id="UP000567179">
    <property type="component" value="Unassembled WGS sequence"/>
</dbReference>
<evidence type="ECO:0000256" key="2">
    <source>
        <dbReference type="SAM" id="SignalP"/>
    </source>
</evidence>
<proteinExistence type="predicted"/>
<reference evidence="3 4" key="1">
    <citation type="journal article" date="2020" name="ISME J.">
        <title>Uncovering the hidden diversity of litter-decomposition mechanisms in mushroom-forming fungi.</title>
        <authorList>
            <person name="Floudas D."/>
            <person name="Bentzer J."/>
            <person name="Ahren D."/>
            <person name="Johansson T."/>
            <person name="Persson P."/>
            <person name="Tunlid A."/>
        </authorList>
    </citation>
    <scope>NUCLEOTIDE SEQUENCE [LARGE SCALE GENOMIC DNA]</scope>
    <source>
        <strain evidence="3 4">CBS 101986</strain>
    </source>
</reference>
<evidence type="ECO:0000313" key="4">
    <source>
        <dbReference type="Proteomes" id="UP000567179"/>
    </source>
</evidence>
<organism evidence="3 4">
    <name type="scientific">Psilocybe cf. subviscida</name>
    <dbReference type="NCBI Taxonomy" id="2480587"/>
    <lineage>
        <taxon>Eukaryota</taxon>
        <taxon>Fungi</taxon>
        <taxon>Dikarya</taxon>
        <taxon>Basidiomycota</taxon>
        <taxon>Agaricomycotina</taxon>
        <taxon>Agaricomycetes</taxon>
        <taxon>Agaricomycetidae</taxon>
        <taxon>Agaricales</taxon>
        <taxon>Agaricineae</taxon>
        <taxon>Strophariaceae</taxon>
        <taxon>Psilocybe</taxon>
    </lineage>
</organism>